<dbReference type="AlphaFoldDB" id="A0A5R8QA32"/>
<keyword evidence="5" id="KW-1185">Reference proteome</keyword>
<sequence>MNPFLKQPMMSFGEYFAKSWELFKKHVKYIIASVAIFVGIGVLIGLVFGLFGIVIAMTRNPLAILPMLLLYFIVILGLFALSTLFMSGLVMQVYYPELSFGQAIKAGSKRFWPALGGIVLVGLINFGVGIVGGLLVMLSVFTIILAPFAAIGLQFAILLLNAKLAFVLPAILIDGKGPGEAIGESWNTTKDYLWQYVGRFIVLELIIGAIAVGISFIGVFLILIPALISPVLGAIFGIIFGILISFGAAILVYYMLPINIYMYGYLKDLNNQNQANQANYYANNPQQPVPPQPQQPVAPQAAAPVVPPVTPEVTREEAVNMNTNDIPKTHEDMTISPEGEPMFENDFQTEEDDPEFDADTMHDEPVYDEEK</sequence>
<feature type="transmembrane region" description="Helical" evidence="2">
    <location>
        <begin position="68"/>
        <end position="90"/>
    </location>
</feature>
<feature type="domain" description="Glycerophosphoryl diester phosphodiesterase membrane" evidence="3">
    <location>
        <begin position="155"/>
        <end position="276"/>
    </location>
</feature>
<comment type="caution">
    <text evidence="4">The sequence shown here is derived from an EMBL/GenBank/DDBJ whole genome shotgun (WGS) entry which is preliminary data.</text>
</comment>
<evidence type="ECO:0000313" key="5">
    <source>
        <dbReference type="Proteomes" id="UP000306912"/>
    </source>
</evidence>
<feature type="transmembrane region" description="Helical" evidence="2">
    <location>
        <begin position="234"/>
        <end position="256"/>
    </location>
</feature>
<keyword evidence="2" id="KW-0472">Membrane</keyword>
<keyword evidence="2" id="KW-1133">Transmembrane helix</keyword>
<dbReference type="EMBL" id="VBWP01000011">
    <property type="protein sequence ID" value="TLG71512.1"/>
    <property type="molecule type" value="Genomic_DNA"/>
</dbReference>
<feature type="transmembrane region" description="Helical" evidence="2">
    <location>
        <begin position="137"/>
        <end position="160"/>
    </location>
</feature>
<keyword evidence="2" id="KW-0812">Transmembrane</keyword>
<feature type="compositionally biased region" description="Pro residues" evidence="1">
    <location>
        <begin position="287"/>
        <end position="296"/>
    </location>
</feature>
<feature type="transmembrane region" description="Helical" evidence="2">
    <location>
        <begin position="200"/>
        <end position="228"/>
    </location>
</feature>
<protein>
    <recommendedName>
        <fullName evidence="3">Glycerophosphoryl diester phosphodiesterase membrane domain-containing protein</fullName>
    </recommendedName>
</protein>
<dbReference type="Proteomes" id="UP000306912">
    <property type="component" value="Unassembled WGS sequence"/>
</dbReference>
<dbReference type="OrthoDB" id="2375893at2"/>
<evidence type="ECO:0000259" key="3">
    <source>
        <dbReference type="Pfam" id="PF10110"/>
    </source>
</evidence>
<feature type="transmembrane region" description="Helical" evidence="2">
    <location>
        <begin position="29"/>
        <end position="56"/>
    </location>
</feature>
<feature type="transmembrane region" description="Helical" evidence="2">
    <location>
        <begin position="111"/>
        <end position="131"/>
    </location>
</feature>
<dbReference type="InterPro" id="IPR018476">
    <property type="entry name" value="GlyceroP-diester-Pdiesterase_M"/>
</dbReference>
<accession>A0A5R8QA32</accession>
<reference evidence="4 5" key="1">
    <citation type="submission" date="2019-05" db="EMBL/GenBank/DDBJ databases">
        <title>Culicoidintestinum kansasii gen. nov., sp. nov. from the gastrointestinal tract of the biting midge, Culicoides sonorensis.</title>
        <authorList>
            <person name="Neupane S."/>
            <person name="Ghosh A."/>
            <person name="Gunther S."/>
            <person name="Martin K."/>
            <person name="Zurek L."/>
        </authorList>
    </citation>
    <scope>NUCLEOTIDE SEQUENCE [LARGE SCALE GENOMIC DNA]</scope>
    <source>
        <strain evidence="4 5">CS-1</strain>
    </source>
</reference>
<feature type="region of interest" description="Disordered" evidence="1">
    <location>
        <begin position="281"/>
        <end position="371"/>
    </location>
</feature>
<evidence type="ECO:0000256" key="1">
    <source>
        <dbReference type="SAM" id="MobiDB-lite"/>
    </source>
</evidence>
<dbReference type="RefSeq" id="WP_138192134.1">
    <property type="nucleotide sequence ID" value="NZ_VBWP01000011.1"/>
</dbReference>
<evidence type="ECO:0000256" key="2">
    <source>
        <dbReference type="SAM" id="Phobius"/>
    </source>
</evidence>
<organism evidence="4 5">
    <name type="scientific">Culicoidibacter larvae</name>
    <dbReference type="NCBI Taxonomy" id="2579976"/>
    <lineage>
        <taxon>Bacteria</taxon>
        <taxon>Bacillati</taxon>
        <taxon>Bacillota</taxon>
        <taxon>Culicoidibacteria</taxon>
        <taxon>Culicoidibacterales</taxon>
        <taxon>Culicoidibacteraceae</taxon>
        <taxon>Culicoidibacter</taxon>
    </lineage>
</organism>
<gene>
    <name evidence="4" type="ORF">FEZ08_10470</name>
</gene>
<dbReference type="Pfam" id="PF10110">
    <property type="entry name" value="GPDPase_memb"/>
    <property type="match status" value="1"/>
</dbReference>
<evidence type="ECO:0000313" key="4">
    <source>
        <dbReference type="EMBL" id="TLG71512.1"/>
    </source>
</evidence>
<feature type="compositionally biased region" description="Acidic residues" evidence="1">
    <location>
        <begin position="341"/>
        <end position="358"/>
    </location>
</feature>
<proteinExistence type="predicted"/>
<name>A0A5R8QA32_9FIRM</name>
<dbReference type="InParanoid" id="A0A5R8QA32"/>